<dbReference type="SUPFAM" id="SSF56563">
    <property type="entry name" value="Major capsid protein gp5"/>
    <property type="match status" value="1"/>
</dbReference>
<organism evidence="3 4">
    <name type="scientific">Clostridium omnivorum</name>
    <dbReference type="NCBI Taxonomy" id="1604902"/>
    <lineage>
        <taxon>Bacteria</taxon>
        <taxon>Bacillati</taxon>
        <taxon>Bacillota</taxon>
        <taxon>Clostridia</taxon>
        <taxon>Eubacteriales</taxon>
        <taxon>Clostridiaceae</taxon>
        <taxon>Clostridium</taxon>
    </lineage>
</organism>
<sequence>MKFKNKQDYMEQRTMLMNKIQGMMDTATSEEIQAKMQEVEAMDNEWTEQAKEIANKAALEDKFKALNLENKGVNVIGTVLDSTNSSANDDMYASIEYRKAFMNNVLKGIAIPNQFLNVDANTTTSEVGSVIPTTVLEKIVEKLESTGMILPLVTKTSYKGGVSIPTSSVKPVATWTTEGSTSDKQEKTTGVITFNYFKLRCAVSVSFETSIVTLGVFETTIINNIAEAMTKALEQAIINGNGTTQPKGILTETVVSGQNVDLTEGAAPTYSDLVAAEAALPLAYESDAVWFMTKKTFMTFVGMVDSNKQPIARVNYGINGKPERILLGRTVVLNDYMSNYATSVTADTIIAFLFNPKDYVLNTNYNITMKKYEDNDTDDQITKAIMLVDGKVVDKNSLVTMTIKNAA</sequence>
<evidence type="ECO:0000313" key="3">
    <source>
        <dbReference type="EMBL" id="GLC32915.1"/>
    </source>
</evidence>
<dbReference type="NCBIfam" id="TIGR01554">
    <property type="entry name" value="major_cap_HK97"/>
    <property type="match status" value="1"/>
</dbReference>
<dbReference type="EMBL" id="BRXR01000002">
    <property type="protein sequence ID" value="GLC32915.1"/>
    <property type="molecule type" value="Genomic_DNA"/>
</dbReference>
<dbReference type="InterPro" id="IPR054612">
    <property type="entry name" value="Phage_capsid-like_C"/>
</dbReference>
<name>A0ABQ5NCK0_9CLOT</name>
<dbReference type="Proteomes" id="UP001208567">
    <property type="component" value="Unassembled WGS sequence"/>
</dbReference>
<accession>A0ABQ5NCK0</accession>
<reference evidence="3 4" key="1">
    <citation type="journal article" date="2024" name="Int. J. Syst. Evol. Microbiol.">
        <title>Clostridium omnivorum sp. nov., isolated from anoxic soil under the treatment of reductive soil disinfestation.</title>
        <authorList>
            <person name="Ueki A."/>
            <person name="Tonouchi A."/>
            <person name="Kaku N."/>
            <person name="Honma S."/>
            <person name="Ueki K."/>
        </authorList>
    </citation>
    <scope>NUCLEOTIDE SEQUENCE [LARGE SCALE GENOMIC DNA]</scope>
    <source>
        <strain evidence="3 4">E14</strain>
    </source>
</reference>
<gene>
    <name evidence="3" type="ORF">bsdE14_43250</name>
</gene>
<dbReference type="Gene3D" id="3.30.2400.10">
    <property type="entry name" value="Major capsid protein gp5"/>
    <property type="match status" value="1"/>
</dbReference>
<proteinExistence type="predicted"/>
<comment type="caution">
    <text evidence="3">The sequence shown here is derived from an EMBL/GenBank/DDBJ whole genome shotgun (WGS) entry which is preliminary data.</text>
</comment>
<keyword evidence="4" id="KW-1185">Reference proteome</keyword>
<evidence type="ECO:0000259" key="2">
    <source>
        <dbReference type="Pfam" id="PF05065"/>
    </source>
</evidence>
<dbReference type="RefSeq" id="WP_264852377.1">
    <property type="nucleotide sequence ID" value="NZ_BRXR01000002.1"/>
</dbReference>
<evidence type="ECO:0000313" key="4">
    <source>
        <dbReference type="Proteomes" id="UP001208567"/>
    </source>
</evidence>
<dbReference type="Pfam" id="PF05065">
    <property type="entry name" value="Phage_capsid"/>
    <property type="match status" value="1"/>
</dbReference>
<feature type="domain" description="Phage capsid-like C-terminal" evidence="2">
    <location>
        <begin position="128"/>
        <end position="402"/>
    </location>
</feature>
<comment type="subcellular location">
    <subcellularLocation>
        <location evidence="1">Virion</location>
    </subcellularLocation>
</comment>
<protein>
    <recommendedName>
        <fullName evidence="2">Phage capsid-like C-terminal domain-containing protein</fullName>
    </recommendedName>
</protein>
<evidence type="ECO:0000256" key="1">
    <source>
        <dbReference type="ARBA" id="ARBA00004328"/>
    </source>
</evidence>
<dbReference type="InterPro" id="IPR024455">
    <property type="entry name" value="Phage_capsid"/>
</dbReference>